<dbReference type="InterPro" id="IPR039425">
    <property type="entry name" value="RNA_pol_sigma-70-like"/>
</dbReference>
<dbReference type="AlphaFoldDB" id="A0A3B0X8H6"/>
<comment type="similarity">
    <text evidence="1">Belongs to the sigma-70 factor family. ECF subfamily.</text>
</comment>
<reference evidence="8" key="1">
    <citation type="submission" date="2018-06" db="EMBL/GenBank/DDBJ databases">
        <authorList>
            <person name="Zhirakovskaya E."/>
        </authorList>
    </citation>
    <scope>NUCLEOTIDE SEQUENCE</scope>
</reference>
<dbReference type="InterPro" id="IPR007627">
    <property type="entry name" value="RNA_pol_sigma70_r2"/>
</dbReference>
<dbReference type="GO" id="GO:0006352">
    <property type="term" value="P:DNA-templated transcription initiation"/>
    <property type="evidence" value="ECO:0007669"/>
    <property type="project" value="InterPro"/>
</dbReference>
<keyword evidence="4" id="KW-0238">DNA-binding</keyword>
<dbReference type="Pfam" id="PF08281">
    <property type="entry name" value="Sigma70_r4_2"/>
    <property type="match status" value="1"/>
</dbReference>
<dbReference type="InterPro" id="IPR036388">
    <property type="entry name" value="WH-like_DNA-bd_sf"/>
</dbReference>
<dbReference type="PANTHER" id="PTHR43133">
    <property type="entry name" value="RNA POLYMERASE ECF-TYPE SIGMA FACTO"/>
    <property type="match status" value="1"/>
</dbReference>
<dbReference type="GO" id="GO:0016987">
    <property type="term" value="F:sigma factor activity"/>
    <property type="evidence" value="ECO:0007669"/>
    <property type="project" value="UniProtKB-KW"/>
</dbReference>
<organism evidence="8">
    <name type="scientific">hydrothermal vent metagenome</name>
    <dbReference type="NCBI Taxonomy" id="652676"/>
    <lineage>
        <taxon>unclassified sequences</taxon>
        <taxon>metagenomes</taxon>
        <taxon>ecological metagenomes</taxon>
    </lineage>
</organism>
<dbReference type="Gene3D" id="1.10.1740.10">
    <property type="match status" value="1"/>
</dbReference>
<evidence type="ECO:0000256" key="3">
    <source>
        <dbReference type="ARBA" id="ARBA00023082"/>
    </source>
</evidence>
<dbReference type="InterPro" id="IPR013249">
    <property type="entry name" value="RNA_pol_sigma70_r4_t2"/>
</dbReference>
<dbReference type="GO" id="GO:0003677">
    <property type="term" value="F:DNA binding"/>
    <property type="evidence" value="ECO:0007669"/>
    <property type="project" value="UniProtKB-KW"/>
</dbReference>
<proteinExistence type="inferred from homology"/>
<dbReference type="InterPro" id="IPR014284">
    <property type="entry name" value="RNA_pol_sigma-70_dom"/>
</dbReference>
<feature type="domain" description="RNA polymerase sigma-70 region 2" evidence="6">
    <location>
        <begin position="10"/>
        <end position="72"/>
    </location>
</feature>
<evidence type="ECO:0000259" key="6">
    <source>
        <dbReference type="Pfam" id="PF04542"/>
    </source>
</evidence>
<dbReference type="GO" id="GO:0000428">
    <property type="term" value="C:DNA-directed RNA polymerase complex"/>
    <property type="evidence" value="ECO:0007669"/>
    <property type="project" value="UniProtKB-KW"/>
</dbReference>
<dbReference type="SUPFAM" id="SSF88946">
    <property type="entry name" value="Sigma2 domain of RNA polymerase sigma factors"/>
    <property type="match status" value="1"/>
</dbReference>
<accession>A0A3B0X8H6</accession>
<gene>
    <name evidence="8" type="ORF">MNBD_GAMMA09-2605</name>
</gene>
<evidence type="ECO:0000256" key="4">
    <source>
        <dbReference type="ARBA" id="ARBA00023125"/>
    </source>
</evidence>
<keyword evidence="3" id="KW-0731">Sigma factor</keyword>
<evidence type="ECO:0000256" key="5">
    <source>
        <dbReference type="ARBA" id="ARBA00023163"/>
    </source>
</evidence>
<sequence>MKCLMQAWNTHEAELLGWLVKRLGNRADAEDMLQSLFLKAIRQQSKFCELENARAWLFTVARNALADRLRLRKDQVDLPDNLAEKTDSPAAVTTLAECLPQVLLSLSEDDQDIITQCDLDGMTQKDYAKTREISLSGAKSRLQRARKRLQEQLSQACQVRYDENGNVCCFVSCKVP</sequence>
<feature type="domain" description="RNA polymerase sigma factor 70 region 4 type 2" evidence="7">
    <location>
        <begin position="97"/>
        <end position="149"/>
    </location>
</feature>
<evidence type="ECO:0000256" key="2">
    <source>
        <dbReference type="ARBA" id="ARBA00023015"/>
    </source>
</evidence>
<evidence type="ECO:0000313" key="8">
    <source>
        <dbReference type="EMBL" id="VAW64051.1"/>
    </source>
</evidence>
<keyword evidence="8" id="KW-0240">DNA-directed RNA polymerase</keyword>
<dbReference type="Pfam" id="PF04542">
    <property type="entry name" value="Sigma70_r2"/>
    <property type="match status" value="1"/>
</dbReference>
<evidence type="ECO:0000259" key="7">
    <source>
        <dbReference type="Pfam" id="PF08281"/>
    </source>
</evidence>
<evidence type="ECO:0000256" key="1">
    <source>
        <dbReference type="ARBA" id="ARBA00010641"/>
    </source>
</evidence>
<keyword evidence="2" id="KW-0805">Transcription regulation</keyword>
<dbReference type="InterPro" id="IPR013325">
    <property type="entry name" value="RNA_pol_sigma_r2"/>
</dbReference>
<keyword evidence="5" id="KW-0804">Transcription</keyword>
<dbReference type="NCBIfam" id="TIGR02937">
    <property type="entry name" value="sigma70-ECF"/>
    <property type="match status" value="1"/>
</dbReference>
<dbReference type="PANTHER" id="PTHR43133:SF8">
    <property type="entry name" value="RNA POLYMERASE SIGMA FACTOR HI_1459-RELATED"/>
    <property type="match status" value="1"/>
</dbReference>
<dbReference type="EMBL" id="UOFI01000053">
    <property type="protein sequence ID" value="VAW64051.1"/>
    <property type="molecule type" value="Genomic_DNA"/>
</dbReference>
<name>A0A3B0X8H6_9ZZZZ</name>
<dbReference type="SUPFAM" id="SSF88659">
    <property type="entry name" value="Sigma3 and sigma4 domains of RNA polymerase sigma factors"/>
    <property type="match status" value="1"/>
</dbReference>
<protein>
    <submittedName>
        <fullName evidence="8">DNA-directed RNA polymerase specialized sigma subunit, sigma24-like</fullName>
    </submittedName>
</protein>
<dbReference type="Gene3D" id="1.10.10.10">
    <property type="entry name" value="Winged helix-like DNA-binding domain superfamily/Winged helix DNA-binding domain"/>
    <property type="match status" value="1"/>
</dbReference>
<dbReference type="InterPro" id="IPR013324">
    <property type="entry name" value="RNA_pol_sigma_r3/r4-like"/>
</dbReference>